<keyword evidence="1" id="KW-0732">Signal</keyword>
<reference evidence="2 3" key="1">
    <citation type="submission" date="2020-09" db="EMBL/GenBank/DDBJ databases">
        <title>Dyella sp. 7MK23 isolated from forest soil.</title>
        <authorList>
            <person name="Fu J."/>
        </authorList>
    </citation>
    <scope>NUCLEOTIDE SEQUENCE [LARGE SCALE GENOMIC DNA]</scope>
    <source>
        <strain evidence="2 3">7MK23</strain>
    </source>
</reference>
<feature type="signal peptide" evidence="1">
    <location>
        <begin position="1"/>
        <end position="34"/>
    </location>
</feature>
<keyword evidence="3" id="KW-1185">Reference proteome</keyword>
<sequence>MSKTVMPQHRSMGCRLPISLVVLAMLFFAQLVHADAAQDFGMSGTVGSYPIAMQMRVREQGEIVQAHYSYASKGTEIPLTVATAADAVTLTEPGGGVFHLHFVGSPGEPAHDMQHAIGLAGTWVKGAVTLPVKLQLEAAEAAGANVPDCAYYPALTAPGSKPAFPDAGCTHIPDQTVLDRCIQASFTTTHAVNQCITQAVRPCREDQADQNRCVGNLIAYLDDSIQRMLRTGSATTGALDARSYPAWHDAQVARCKKGSAFSPGGSGYGADIGYCMAGQMLGLVQRRLVPG</sequence>
<dbReference type="EMBL" id="JACZZA010000002">
    <property type="protein sequence ID" value="MBE1159876.1"/>
    <property type="molecule type" value="Genomic_DNA"/>
</dbReference>
<dbReference type="Proteomes" id="UP000651010">
    <property type="component" value="Unassembled WGS sequence"/>
</dbReference>
<dbReference type="RefSeq" id="WP_192554726.1">
    <property type="nucleotide sequence ID" value="NZ_JACZZA010000002.1"/>
</dbReference>
<evidence type="ECO:0000313" key="2">
    <source>
        <dbReference type="EMBL" id="MBE1159876.1"/>
    </source>
</evidence>
<name>A0ABR9G770_9GAMM</name>
<accession>A0ABR9G770</accession>
<comment type="caution">
    <text evidence="2">The sequence shown here is derived from an EMBL/GenBank/DDBJ whole genome shotgun (WGS) entry which is preliminary data.</text>
</comment>
<protein>
    <submittedName>
        <fullName evidence="2">Uncharacterized protein</fullName>
    </submittedName>
</protein>
<gene>
    <name evidence="2" type="ORF">IGX34_05725</name>
</gene>
<evidence type="ECO:0000256" key="1">
    <source>
        <dbReference type="SAM" id="SignalP"/>
    </source>
</evidence>
<evidence type="ECO:0000313" key="3">
    <source>
        <dbReference type="Proteomes" id="UP000651010"/>
    </source>
</evidence>
<proteinExistence type="predicted"/>
<feature type="chain" id="PRO_5045209756" evidence="1">
    <location>
        <begin position="35"/>
        <end position="291"/>
    </location>
</feature>
<organism evidence="2 3">
    <name type="scientific">Dyella acidiphila</name>
    <dbReference type="NCBI Taxonomy" id="2775866"/>
    <lineage>
        <taxon>Bacteria</taxon>
        <taxon>Pseudomonadati</taxon>
        <taxon>Pseudomonadota</taxon>
        <taxon>Gammaproteobacteria</taxon>
        <taxon>Lysobacterales</taxon>
        <taxon>Rhodanobacteraceae</taxon>
        <taxon>Dyella</taxon>
    </lineage>
</organism>